<sequence length="129" mass="14911">MGLLLSEFGYANSSRRTASIENLKMFMWDNIFDDDKAIIFMHALHCHLKVLRIESLAFDLHGRRLEEFEEFEKDPNHHFQQWKSLSLIPVVLMTCDAGNPSSEYPFLKGLVFKPSVNVTRVSHPLMISS</sequence>
<accession>A0ABR1HZX7</accession>
<protein>
    <recommendedName>
        <fullName evidence="3">CHAT domain-containing protein</fullName>
    </recommendedName>
</protein>
<dbReference type="EMBL" id="JAZAVK010000064">
    <property type="protein sequence ID" value="KAK7426621.1"/>
    <property type="molecule type" value="Genomic_DNA"/>
</dbReference>
<evidence type="ECO:0000313" key="1">
    <source>
        <dbReference type="EMBL" id="KAK7426621.1"/>
    </source>
</evidence>
<dbReference type="Proteomes" id="UP001498421">
    <property type="component" value="Unassembled WGS sequence"/>
</dbReference>
<gene>
    <name evidence="1" type="ORF">QQZ08_006951</name>
</gene>
<reference evidence="1 2" key="1">
    <citation type="journal article" date="2025" name="Microbiol. Resour. Announc.">
        <title>Draft genome sequences for Neonectria magnoliae and Neonectria punicea, canker pathogens of Liriodendron tulipifera and Acer saccharum in West Virginia.</title>
        <authorList>
            <person name="Petronek H.M."/>
            <person name="Kasson M.T."/>
            <person name="Metheny A.M."/>
            <person name="Stauder C.M."/>
            <person name="Lovett B."/>
            <person name="Lynch S.C."/>
            <person name="Garnas J.R."/>
            <person name="Kasson L.R."/>
            <person name="Stajich J.E."/>
        </authorList>
    </citation>
    <scope>NUCLEOTIDE SEQUENCE [LARGE SCALE GENOMIC DNA]</scope>
    <source>
        <strain evidence="1 2">NRRL 64651</strain>
    </source>
</reference>
<organism evidence="1 2">
    <name type="scientific">Neonectria magnoliae</name>
    <dbReference type="NCBI Taxonomy" id="2732573"/>
    <lineage>
        <taxon>Eukaryota</taxon>
        <taxon>Fungi</taxon>
        <taxon>Dikarya</taxon>
        <taxon>Ascomycota</taxon>
        <taxon>Pezizomycotina</taxon>
        <taxon>Sordariomycetes</taxon>
        <taxon>Hypocreomycetidae</taxon>
        <taxon>Hypocreales</taxon>
        <taxon>Nectriaceae</taxon>
        <taxon>Neonectria</taxon>
    </lineage>
</organism>
<name>A0ABR1HZX7_9HYPO</name>
<comment type="caution">
    <text evidence="1">The sequence shown here is derived from an EMBL/GenBank/DDBJ whole genome shotgun (WGS) entry which is preliminary data.</text>
</comment>
<evidence type="ECO:0000313" key="2">
    <source>
        <dbReference type="Proteomes" id="UP001498421"/>
    </source>
</evidence>
<keyword evidence="2" id="KW-1185">Reference proteome</keyword>
<proteinExistence type="predicted"/>
<evidence type="ECO:0008006" key="3">
    <source>
        <dbReference type="Google" id="ProtNLM"/>
    </source>
</evidence>